<reference evidence="3" key="1">
    <citation type="submission" date="2015-12" db="EMBL/GenBank/DDBJ databases">
        <title>Update maize B73 reference genome by single molecule sequencing technologies.</title>
        <authorList>
            <consortium name="Maize Genome Sequencing Project"/>
            <person name="Ware D."/>
        </authorList>
    </citation>
    <scope>NUCLEOTIDE SEQUENCE [LARGE SCALE GENOMIC DNA]</scope>
    <source>
        <tissue evidence="3">Seedling</tissue>
    </source>
</reference>
<sequence>MASSDGKPLPTPASVGGGGGSSTAPPGQPTTVASKVLDMGAAAMQSLRPVKQAKQHMCTFALYAHDPKRQVETHLAGGPRRPPAAGRPRAHGVPAGRPRRSRAPRPGPEARRQVRPLHGGAPRR</sequence>
<proteinExistence type="inferred from homology"/>
<name>A0A1D6NC78_MAIZE</name>
<dbReference type="PANTHER" id="PTHR31360:SF1">
    <property type="entry name" value="OIL BODY-ASSOCIATED PROTEIN 2A"/>
    <property type="match status" value="1"/>
</dbReference>
<accession>A0A1D6NC78</accession>
<feature type="compositionally biased region" description="Low complexity" evidence="2">
    <location>
        <begin position="22"/>
        <end position="31"/>
    </location>
</feature>
<protein>
    <submittedName>
        <fullName evidence="3">Oil body-associated protein 2A</fullName>
    </submittedName>
</protein>
<evidence type="ECO:0000313" key="3">
    <source>
        <dbReference type="EMBL" id="ONM38117.1"/>
    </source>
</evidence>
<comment type="similarity">
    <text evidence="1">Belongs to the OBAP family.</text>
</comment>
<gene>
    <name evidence="3" type="ORF">ZEAMMB73_Zm00001d043464</name>
</gene>
<dbReference type="AlphaFoldDB" id="A0A1D6NC78"/>
<feature type="region of interest" description="Disordered" evidence="2">
    <location>
        <begin position="70"/>
        <end position="124"/>
    </location>
</feature>
<evidence type="ECO:0000256" key="1">
    <source>
        <dbReference type="ARBA" id="ARBA00009740"/>
    </source>
</evidence>
<dbReference type="EMBL" id="CM007649">
    <property type="protein sequence ID" value="ONM38117.1"/>
    <property type="molecule type" value="Genomic_DNA"/>
</dbReference>
<dbReference type="ExpressionAtlas" id="A0A1D6NC78">
    <property type="expression patterns" value="baseline"/>
</dbReference>
<feature type="compositionally biased region" description="Low complexity" evidence="2">
    <location>
        <begin position="76"/>
        <end position="96"/>
    </location>
</feature>
<feature type="region of interest" description="Disordered" evidence="2">
    <location>
        <begin position="1"/>
        <end position="32"/>
    </location>
</feature>
<dbReference type="InterPro" id="IPR010686">
    <property type="entry name" value="OBAP-like"/>
</dbReference>
<evidence type="ECO:0000256" key="2">
    <source>
        <dbReference type="SAM" id="MobiDB-lite"/>
    </source>
</evidence>
<dbReference type="PANTHER" id="PTHR31360">
    <property type="match status" value="1"/>
</dbReference>
<organism evidence="3">
    <name type="scientific">Zea mays</name>
    <name type="common">Maize</name>
    <dbReference type="NCBI Taxonomy" id="4577"/>
    <lineage>
        <taxon>Eukaryota</taxon>
        <taxon>Viridiplantae</taxon>
        <taxon>Streptophyta</taxon>
        <taxon>Embryophyta</taxon>
        <taxon>Tracheophyta</taxon>
        <taxon>Spermatophyta</taxon>
        <taxon>Magnoliopsida</taxon>
        <taxon>Liliopsida</taxon>
        <taxon>Poales</taxon>
        <taxon>Poaceae</taxon>
        <taxon>PACMAD clade</taxon>
        <taxon>Panicoideae</taxon>
        <taxon>Andropogonodae</taxon>
        <taxon>Andropogoneae</taxon>
        <taxon>Tripsacinae</taxon>
        <taxon>Zea</taxon>
    </lineage>
</organism>